<dbReference type="AlphaFoldDB" id="A0A8K0SY63"/>
<protein>
    <submittedName>
        <fullName evidence="2">DNA polymerase delta, subunit 4-domain-containing protein</fullName>
    </submittedName>
</protein>
<dbReference type="OrthoDB" id="337486at2759"/>
<evidence type="ECO:0000313" key="3">
    <source>
        <dbReference type="Proteomes" id="UP000813444"/>
    </source>
</evidence>
<dbReference type="PANTHER" id="PTHR14303:SF0">
    <property type="entry name" value="DNA POLYMERASE DELTA SUBUNIT 4"/>
    <property type="match status" value="1"/>
</dbReference>
<dbReference type="GO" id="GO:0043625">
    <property type="term" value="C:delta DNA polymerase complex"/>
    <property type="evidence" value="ECO:0007669"/>
    <property type="project" value="TreeGrafter"/>
</dbReference>
<comment type="caution">
    <text evidence="2">The sequence shown here is derived from an EMBL/GenBank/DDBJ whole genome shotgun (WGS) entry which is preliminary data.</text>
</comment>
<dbReference type="GO" id="GO:0006261">
    <property type="term" value="P:DNA-templated DNA replication"/>
    <property type="evidence" value="ECO:0007669"/>
    <property type="project" value="TreeGrafter"/>
</dbReference>
<reference evidence="2" key="1">
    <citation type="journal article" date="2021" name="Nat. Commun.">
        <title>Genetic determinants of endophytism in the Arabidopsis root mycobiome.</title>
        <authorList>
            <person name="Mesny F."/>
            <person name="Miyauchi S."/>
            <person name="Thiergart T."/>
            <person name="Pickel B."/>
            <person name="Atanasova L."/>
            <person name="Karlsson M."/>
            <person name="Huettel B."/>
            <person name="Barry K.W."/>
            <person name="Haridas S."/>
            <person name="Chen C."/>
            <person name="Bauer D."/>
            <person name="Andreopoulos W."/>
            <person name="Pangilinan J."/>
            <person name="LaButti K."/>
            <person name="Riley R."/>
            <person name="Lipzen A."/>
            <person name="Clum A."/>
            <person name="Drula E."/>
            <person name="Henrissat B."/>
            <person name="Kohler A."/>
            <person name="Grigoriev I.V."/>
            <person name="Martin F.M."/>
            <person name="Hacquard S."/>
        </authorList>
    </citation>
    <scope>NUCLEOTIDE SEQUENCE</scope>
    <source>
        <strain evidence="2">MPI-CAGE-CH-0235</strain>
    </source>
</reference>
<feature type="region of interest" description="Disordered" evidence="1">
    <location>
        <begin position="1"/>
        <end position="25"/>
    </location>
</feature>
<dbReference type="InterPro" id="IPR007218">
    <property type="entry name" value="DNA_pol_delta_4"/>
</dbReference>
<sequence>MPATRRSTGSIRGRTGPGKGQSTISFAHRVTKNVPKDTKKDILAPTIKKLEPTEEPETVEDEVAEIVPKELDAEKEPEAEAEEEPRVKPEVQKSKAEVRAEKITDAQINKYWRAIEAERKAPRVHQQELRVNEKVLRYFDVSSQYGPCVGIARMKRWQRAERLGLKPPIEVLAVLLREEKAEAKDVNTAHMDQILNSIAIGA</sequence>
<feature type="compositionally biased region" description="Basic and acidic residues" evidence="1">
    <location>
        <begin position="67"/>
        <end position="93"/>
    </location>
</feature>
<dbReference type="Proteomes" id="UP000813444">
    <property type="component" value="Unassembled WGS sequence"/>
</dbReference>
<organism evidence="2 3">
    <name type="scientific">Stachybotrys elegans</name>
    <dbReference type="NCBI Taxonomy" id="80388"/>
    <lineage>
        <taxon>Eukaryota</taxon>
        <taxon>Fungi</taxon>
        <taxon>Dikarya</taxon>
        <taxon>Ascomycota</taxon>
        <taxon>Pezizomycotina</taxon>
        <taxon>Sordariomycetes</taxon>
        <taxon>Hypocreomycetidae</taxon>
        <taxon>Hypocreales</taxon>
        <taxon>Stachybotryaceae</taxon>
        <taxon>Stachybotrys</taxon>
    </lineage>
</organism>
<feature type="compositionally biased region" description="Low complexity" evidence="1">
    <location>
        <begin position="1"/>
        <end position="14"/>
    </location>
</feature>
<feature type="region of interest" description="Disordered" evidence="1">
    <location>
        <begin position="45"/>
        <end position="93"/>
    </location>
</feature>
<keyword evidence="3" id="KW-1185">Reference proteome</keyword>
<dbReference type="EMBL" id="JAGPNK010000006">
    <property type="protein sequence ID" value="KAH7320100.1"/>
    <property type="molecule type" value="Genomic_DNA"/>
</dbReference>
<accession>A0A8K0SY63</accession>
<dbReference type="GO" id="GO:0000731">
    <property type="term" value="P:DNA synthesis involved in DNA repair"/>
    <property type="evidence" value="ECO:0007669"/>
    <property type="project" value="InterPro"/>
</dbReference>
<dbReference type="PANTHER" id="PTHR14303">
    <property type="entry name" value="DNA POLYMERASE DELTA SUBUNIT 4"/>
    <property type="match status" value="1"/>
</dbReference>
<evidence type="ECO:0000313" key="2">
    <source>
        <dbReference type="EMBL" id="KAH7320100.1"/>
    </source>
</evidence>
<dbReference type="Pfam" id="PF04081">
    <property type="entry name" value="DNA_pol_delta_4"/>
    <property type="match status" value="1"/>
</dbReference>
<name>A0A8K0SY63_9HYPO</name>
<proteinExistence type="predicted"/>
<dbReference type="GO" id="GO:0003887">
    <property type="term" value="F:DNA-directed DNA polymerase activity"/>
    <property type="evidence" value="ECO:0007669"/>
    <property type="project" value="TreeGrafter"/>
</dbReference>
<gene>
    <name evidence="2" type="ORF">B0I35DRAFT_430599</name>
</gene>
<feature type="compositionally biased region" description="Acidic residues" evidence="1">
    <location>
        <begin position="53"/>
        <end position="64"/>
    </location>
</feature>
<evidence type="ECO:0000256" key="1">
    <source>
        <dbReference type="SAM" id="MobiDB-lite"/>
    </source>
</evidence>